<dbReference type="Proteomes" id="UP000054567">
    <property type="component" value="Unassembled WGS sequence"/>
</dbReference>
<proteinExistence type="predicted"/>
<accession>A0A0J6F0R9</accession>
<protein>
    <submittedName>
        <fullName evidence="1">Uncharacterized protein</fullName>
    </submittedName>
</protein>
<gene>
    <name evidence="1" type="ORF">CPAG_02815</name>
</gene>
<reference evidence="2" key="2">
    <citation type="journal article" date="2009" name="Genome Res.">
        <title>Comparative genomic analyses of the human fungal pathogens Coccidioides and their relatives.</title>
        <authorList>
            <person name="Sharpton T.J."/>
            <person name="Stajich J.E."/>
            <person name="Rounsley S.D."/>
            <person name="Gardner M.J."/>
            <person name="Wortman J.R."/>
            <person name="Jordar V.S."/>
            <person name="Maiti R."/>
            <person name="Kodira C.D."/>
            <person name="Neafsey D.E."/>
            <person name="Zeng Q."/>
            <person name="Hung C.-Y."/>
            <person name="McMahan C."/>
            <person name="Muszewska A."/>
            <person name="Grynberg M."/>
            <person name="Mandel M.A."/>
            <person name="Kellner E.M."/>
            <person name="Barker B.M."/>
            <person name="Galgiani J.N."/>
            <person name="Orbach M.J."/>
            <person name="Kirkland T.N."/>
            <person name="Cole G.T."/>
            <person name="Henn M.R."/>
            <person name="Birren B.W."/>
            <person name="Taylor J.W."/>
        </authorList>
    </citation>
    <scope>NUCLEOTIDE SEQUENCE [LARGE SCALE GENOMIC DNA]</scope>
    <source>
        <strain evidence="2">RMSCC 3488</strain>
    </source>
</reference>
<sequence>MAEVAALLPNLLRPAAAHLGYLAEAPLICCLPGRKYVCTSHASVLAGEKCLFHWLLSLRPDTATADDVTFDAESLPPIPTVVAEFVRLVVTSLKGNTLAAHPSATSSDVELRAVGGVACCGGITPTSSRRRINAGITV</sequence>
<dbReference type="AlphaFoldDB" id="A0A0J6F0R9"/>
<evidence type="ECO:0000313" key="2">
    <source>
        <dbReference type="Proteomes" id="UP000054567"/>
    </source>
</evidence>
<dbReference type="EMBL" id="DS268109">
    <property type="protein sequence ID" value="KMM66476.1"/>
    <property type="molecule type" value="Genomic_DNA"/>
</dbReference>
<evidence type="ECO:0000313" key="1">
    <source>
        <dbReference type="EMBL" id="KMM66476.1"/>
    </source>
</evidence>
<dbReference type="VEuPathDB" id="FungiDB:CPAG_02815"/>
<reference evidence="1 2" key="1">
    <citation type="submission" date="2007-06" db="EMBL/GenBank/DDBJ databases">
        <title>The Genome Sequence of Coccidioides posadasii RMSCC_3488.</title>
        <authorList>
            <consortium name="Coccidioides Genome Resources Consortium"/>
            <consortium name="The Broad Institute Genome Sequencing Platform"/>
            <person name="Henn M.R."/>
            <person name="Sykes S."/>
            <person name="Young S."/>
            <person name="Jaffe D."/>
            <person name="Berlin A."/>
            <person name="Alvarez P."/>
            <person name="Butler J."/>
            <person name="Gnerre S."/>
            <person name="Grabherr M."/>
            <person name="Mauceli E."/>
            <person name="Brockman W."/>
            <person name="Kodira C."/>
            <person name="Alvarado L."/>
            <person name="Zeng Q."/>
            <person name="Crawford M."/>
            <person name="Antoine C."/>
            <person name="Devon K."/>
            <person name="Galgiani J."/>
            <person name="Orsborn K."/>
            <person name="Lewis M.L."/>
            <person name="Nusbaum C."/>
            <person name="Galagan J."/>
            <person name="Birren B."/>
        </authorList>
    </citation>
    <scope>NUCLEOTIDE SEQUENCE [LARGE SCALE GENOMIC DNA]</scope>
    <source>
        <strain evidence="1 2">RMSCC 3488</strain>
    </source>
</reference>
<name>A0A0J6F0R9_COCPO</name>
<reference evidence="2" key="3">
    <citation type="journal article" date="2010" name="Genome Res.">
        <title>Population genomic sequencing of Coccidioides fungi reveals recent hybridization and transposon control.</title>
        <authorList>
            <person name="Neafsey D.E."/>
            <person name="Barker B.M."/>
            <person name="Sharpton T.J."/>
            <person name="Stajich J.E."/>
            <person name="Park D.J."/>
            <person name="Whiston E."/>
            <person name="Hung C.-Y."/>
            <person name="McMahan C."/>
            <person name="White J."/>
            <person name="Sykes S."/>
            <person name="Heiman D."/>
            <person name="Young S."/>
            <person name="Zeng Q."/>
            <person name="Abouelleil A."/>
            <person name="Aftuck L."/>
            <person name="Bessette D."/>
            <person name="Brown A."/>
            <person name="FitzGerald M."/>
            <person name="Lui A."/>
            <person name="Macdonald J.P."/>
            <person name="Priest M."/>
            <person name="Orbach M.J."/>
            <person name="Galgiani J.N."/>
            <person name="Kirkland T.N."/>
            <person name="Cole G.T."/>
            <person name="Birren B.W."/>
            <person name="Henn M.R."/>
            <person name="Taylor J.W."/>
            <person name="Rounsley S.D."/>
        </authorList>
    </citation>
    <scope>NUCLEOTIDE SEQUENCE [LARGE SCALE GENOMIC DNA]</scope>
    <source>
        <strain evidence="2">RMSCC 3488</strain>
    </source>
</reference>
<organism evidence="1 2">
    <name type="scientific">Coccidioides posadasii RMSCC 3488</name>
    <dbReference type="NCBI Taxonomy" id="454284"/>
    <lineage>
        <taxon>Eukaryota</taxon>
        <taxon>Fungi</taxon>
        <taxon>Dikarya</taxon>
        <taxon>Ascomycota</taxon>
        <taxon>Pezizomycotina</taxon>
        <taxon>Eurotiomycetes</taxon>
        <taxon>Eurotiomycetidae</taxon>
        <taxon>Onygenales</taxon>
        <taxon>Onygenaceae</taxon>
        <taxon>Coccidioides</taxon>
    </lineage>
</organism>